<dbReference type="Pfam" id="PF08875">
    <property type="entry name" value="DUF1833"/>
    <property type="match status" value="1"/>
</dbReference>
<accession>A0A4Y5TQK1</accession>
<evidence type="ECO:0000313" key="2">
    <source>
        <dbReference type="Proteomes" id="UP000319293"/>
    </source>
</evidence>
<protein>
    <submittedName>
        <fullName evidence="1">Uncharacterized protein</fullName>
    </submittedName>
</protein>
<name>A0A4Y5TQK1_9CAUD</name>
<sequence>MSYSKACIEAIASVNNEELMYDTLELHHPLLQDDDGNHMAVRLCIGHDDLEARLEPGAPMDGGQVVKFTAADFDFTLPDVGEGQMPQLSVRLANVGRDLTRHIEQAAISYEPFKMYYRPYLDSNRLVGPEVDVPFMFELAQVTVDIFMVSGTATLEEVHNWPFPNKTYKPEIFKGLVR</sequence>
<evidence type="ECO:0000313" key="1">
    <source>
        <dbReference type="EMBL" id="QDB70860.1"/>
    </source>
</evidence>
<dbReference type="RefSeq" id="YP_010671789.1">
    <property type="nucleotide sequence ID" value="NC_070971.1"/>
</dbReference>
<organism evidence="1 2">
    <name type="scientific">Pseudomonas virus PBPA162</name>
    <dbReference type="NCBI Taxonomy" id="2588096"/>
    <lineage>
        <taxon>Viruses</taxon>
        <taxon>Duplodnaviria</taxon>
        <taxon>Heunggongvirae</taxon>
        <taxon>Uroviricota</taxon>
        <taxon>Caudoviricetes</taxon>
        <taxon>Queuovirinae</taxon>
        <taxon>Iggyvirus</taxon>
        <taxon>Iggyvirus PBPA162</taxon>
    </lineage>
</organism>
<dbReference type="GeneID" id="77948045"/>
<dbReference type="KEGG" id="vg:77948045"/>
<dbReference type="EMBL" id="MK816297">
    <property type="protein sequence ID" value="QDB70860.1"/>
    <property type="molecule type" value="Genomic_DNA"/>
</dbReference>
<dbReference type="Proteomes" id="UP000319293">
    <property type="component" value="Segment"/>
</dbReference>
<dbReference type="InterPro" id="IPR014974">
    <property type="entry name" value="DUF1833"/>
</dbReference>
<reference evidence="1 2" key="1">
    <citation type="submission" date="2019-04" db="EMBL/GenBank/DDBJ databases">
        <title>Complete genome sequence of a novel bacteriophage, PBPA162, infecting Pseudomonas aeruginosa.</title>
        <authorList>
            <person name="Myung H."/>
            <person name="Hong H."/>
            <person name="Cho J."/>
        </authorList>
    </citation>
    <scope>NUCLEOTIDE SEQUENCE [LARGE SCALE GENOMIC DNA]</scope>
</reference>
<proteinExistence type="predicted"/>
<keyword evidence="2" id="KW-1185">Reference proteome</keyword>